<evidence type="ECO:0000256" key="6">
    <source>
        <dbReference type="ARBA" id="ARBA00022801"/>
    </source>
</evidence>
<keyword evidence="10" id="KW-1185">Reference proteome</keyword>
<accession>E3K4Q1</accession>
<evidence type="ECO:0000313" key="9">
    <source>
        <dbReference type="EMBL" id="EFP79217.1"/>
    </source>
</evidence>
<evidence type="ECO:0000256" key="5">
    <source>
        <dbReference type="ARBA" id="ARBA00022723"/>
    </source>
</evidence>
<keyword evidence="4" id="KW-0540">Nuclease</keyword>
<keyword evidence="7" id="KW-0539">Nucleus</keyword>
<dbReference type="AlphaFoldDB" id="E3K4Q1"/>
<keyword evidence="5" id="KW-0479">Metal-binding</keyword>
<dbReference type="HOGENOM" id="CLU_018552_0_0_1"/>
<dbReference type="PANTHER" id="PTHR22930:SF85">
    <property type="entry name" value="GH03217P-RELATED"/>
    <property type="match status" value="1"/>
</dbReference>
<dbReference type="VEuPathDB" id="FungiDB:PGTG_05538"/>
<comment type="cofactor">
    <cofactor evidence="1">
        <name>a divalent metal cation</name>
        <dbReference type="ChEBI" id="CHEBI:60240"/>
    </cofactor>
</comment>
<dbReference type="OMA" id="DSTIEIM"/>
<dbReference type="OrthoDB" id="2505821at2759"/>
<sequence>MLPPPINPTTLNQIAALWMWNRHKQALNQKIYIRADRTVFVRPKRWEPWNNDRLPLVRFIEYFRMLRADFAWLSDELSKKLQQDPLRQGAPLSVEAQVVVGLYRLGHDATYVMISHVFNIGKETADKATGRFVQAVLKVLRLRTISFPGLDAHDKWDKIIKSFEWRHGIPDSVGAINGTHILFAIPPLDEWKGYINRKNWVSLVFQCVVDGDGNFRDVFGGGAGSIHDTRVFRRSNLWISLNNALGRQMRIPPGTHLIGDAGYPLDVNVLIPYPLVLKNRFRILLTTQKANPVRARRTVFVCMILHNLIYKRGLLYLQVWDEQSRHELRFGELPRLNEHDQTPRLPGESLWTRRDRIRDMLYRREAG</sequence>
<organism evidence="9 10">
    <name type="scientific">Puccinia graminis f. sp. tritici (strain CRL 75-36-700-3 / race SCCL)</name>
    <name type="common">Black stem rust fungus</name>
    <dbReference type="NCBI Taxonomy" id="418459"/>
    <lineage>
        <taxon>Eukaryota</taxon>
        <taxon>Fungi</taxon>
        <taxon>Dikarya</taxon>
        <taxon>Basidiomycota</taxon>
        <taxon>Pucciniomycotina</taxon>
        <taxon>Pucciniomycetes</taxon>
        <taxon>Pucciniales</taxon>
        <taxon>Pucciniaceae</taxon>
        <taxon>Puccinia</taxon>
    </lineage>
</organism>
<dbReference type="GO" id="GO:0005634">
    <property type="term" value="C:nucleus"/>
    <property type="evidence" value="ECO:0007669"/>
    <property type="project" value="UniProtKB-SubCell"/>
</dbReference>
<reference evidence="10" key="2">
    <citation type="journal article" date="2011" name="Proc. Natl. Acad. Sci. U.S.A.">
        <title>Obligate biotrophy features unraveled by the genomic analysis of rust fungi.</title>
        <authorList>
            <person name="Duplessis S."/>
            <person name="Cuomo C.A."/>
            <person name="Lin Y.-C."/>
            <person name="Aerts A."/>
            <person name="Tisserant E."/>
            <person name="Veneault-Fourrey C."/>
            <person name="Joly D.L."/>
            <person name="Hacquard S."/>
            <person name="Amselem J."/>
            <person name="Cantarel B.L."/>
            <person name="Chiu R."/>
            <person name="Coutinho P.M."/>
            <person name="Feau N."/>
            <person name="Field M."/>
            <person name="Frey P."/>
            <person name="Gelhaye E."/>
            <person name="Goldberg J."/>
            <person name="Grabherr M.G."/>
            <person name="Kodira C.D."/>
            <person name="Kohler A."/>
            <person name="Kuees U."/>
            <person name="Lindquist E.A."/>
            <person name="Lucas S.M."/>
            <person name="Mago R."/>
            <person name="Mauceli E."/>
            <person name="Morin E."/>
            <person name="Murat C."/>
            <person name="Pangilinan J.L."/>
            <person name="Park R."/>
            <person name="Pearson M."/>
            <person name="Quesneville H."/>
            <person name="Rouhier N."/>
            <person name="Sakthikumar S."/>
            <person name="Salamov A.A."/>
            <person name="Schmutz J."/>
            <person name="Selles B."/>
            <person name="Shapiro H."/>
            <person name="Tanguay P."/>
            <person name="Tuskan G.A."/>
            <person name="Henrissat B."/>
            <person name="Van de Peer Y."/>
            <person name="Rouze P."/>
            <person name="Ellis J.G."/>
            <person name="Dodds P.N."/>
            <person name="Schein J.E."/>
            <person name="Zhong S."/>
            <person name="Hamelin R.C."/>
            <person name="Grigoriev I.V."/>
            <person name="Szabo L.J."/>
            <person name="Martin F."/>
        </authorList>
    </citation>
    <scope>NUCLEOTIDE SEQUENCE [LARGE SCALE GENOMIC DNA]</scope>
    <source>
        <strain evidence="10">CRL 75-36-700-3 / race SCCL</strain>
    </source>
</reference>
<proteinExistence type="inferred from homology"/>
<evidence type="ECO:0000256" key="7">
    <source>
        <dbReference type="ARBA" id="ARBA00023242"/>
    </source>
</evidence>
<reference key="1">
    <citation type="submission" date="2007-01" db="EMBL/GenBank/DDBJ databases">
        <title>The Genome Sequence of Puccinia graminis f. sp. tritici Strain CRL 75-36-700-3.</title>
        <authorList>
            <consortium name="The Broad Institute Genome Sequencing Platform"/>
            <person name="Birren B."/>
            <person name="Lander E."/>
            <person name="Galagan J."/>
            <person name="Nusbaum C."/>
            <person name="Devon K."/>
            <person name="Cuomo C."/>
            <person name="Jaffe D."/>
            <person name="Butler J."/>
            <person name="Alvarez P."/>
            <person name="Gnerre S."/>
            <person name="Grabherr M."/>
            <person name="Mauceli E."/>
            <person name="Brockman W."/>
            <person name="Young S."/>
            <person name="LaButti K."/>
            <person name="Sykes S."/>
            <person name="DeCaprio D."/>
            <person name="Crawford M."/>
            <person name="Koehrsen M."/>
            <person name="Engels R."/>
            <person name="Montgomery P."/>
            <person name="Pearson M."/>
            <person name="Howarth C."/>
            <person name="Larson L."/>
            <person name="White J."/>
            <person name="Zeng Q."/>
            <person name="Kodira C."/>
            <person name="Yandava C."/>
            <person name="Alvarado L."/>
            <person name="O'Leary S."/>
            <person name="Szabo L."/>
            <person name="Dean R."/>
            <person name="Schein J."/>
        </authorList>
    </citation>
    <scope>NUCLEOTIDE SEQUENCE</scope>
    <source>
        <strain>CRL 75-36-700-3</strain>
    </source>
</reference>
<name>E3K4Q1_PUCGT</name>
<comment type="subcellular location">
    <subcellularLocation>
        <location evidence="2">Nucleus</location>
    </subcellularLocation>
</comment>
<feature type="domain" description="DDE Tnp4" evidence="8">
    <location>
        <begin position="177"/>
        <end position="273"/>
    </location>
</feature>
<comment type="similarity">
    <text evidence="3">Belongs to the HARBI1 family.</text>
</comment>
<evidence type="ECO:0000313" key="10">
    <source>
        <dbReference type="Proteomes" id="UP000008783"/>
    </source>
</evidence>
<dbReference type="KEGG" id="pgr:PGTG_05538"/>
<dbReference type="InterPro" id="IPR027806">
    <property type="entry name" value="HARBI1_dom"/>
</dbReference>
<dbReference type="EMBL" id="DS178272">
    <property type="protein sequence ID" value="EFP79217.1"/>
    <property type="molecule type" value="Genomic_DNA"/>
</dbReference>
<dbReference type="Pfam" id="PF13359">
    <property type="entry name" value="DDE_Tnp_4"/>
    <property type="match status" value="1"/>
</dbReference>
<dbReference type="GO" id="GO:0046872">
    <property type="term" value="F:metal ion binding"/>
    <property type="evidence" value="ECO:0007669"/>
    <property type="project" value="UniProtKB-KW"/>
</dbReference>
<dbReference type="RefSeq" id="XP_003323636.1">
    <property type="nucleotide sequence ID" value="XM_003323588.1"/>
</dbReference>
<evidence type="ECO:0000256" key="4">
    <source>
        <dbReference type="ARBA" id="ARBA00022722"/>
    </source>
</evidence>
<dbReference type="GO" id="GO:0004518">
    <property type="term" value="F:nuclease activity"/>
    <property type="evidence" value="ECO:0007669"/>
    <property type="project" value="UniProtKB-KW"/>
</dbReference>
<evidence type="ECO:0000256" key="1">
    <source>
        <dbReference type="ARBA" id="ARBA00001968"/>
    </source>
</evidence>
<evidence type="ECO:0000259" key="8">
    <source>
        <dbReference type="Pfam" id="PF13359"/>
    </source>
</evidence>
<dbReference type="GeneID" id="10531041"/>
<dbReference type="InParanoid" id="E3K4Q1"/>
<protein>
    <recommendedName>
        <fullName evidence="8">DDE Tnp4 domain-containing protein</fullName>
    </recommendedName>
</protein>
<gene>
    <name evidence="9" type="ORF">PGTG_05538</name>
</gene>
<evidence type="ECO:0000256" key="2">
    <source>
        <dbReference type="ARBA" id="ARBA00004123"/>
    </source>
</evidence>
<keyword evidence="6" id="KW-0378">Hydrolase</keyword>
<evidence type="ECO:0000256" key="3">
    <source>
        <dbReference type="ARBA" id="ARBA00006958"/>
    </source>
</evidence>
<dbReference type="PANTHER" id="PTHR22930">
    <property type="match status" value="1"/>
</dbReference>
<dbReference type="eggNOG" id="KOG4585">
    <property type="taxonomic scope" value="Eukaryota"/>
</dbReference>
<dbReference type="GO" id="GO:0016787">
    <property type="term" value="F:hydrolase activity"/>
    <property type="evidence" value="ECO:0007669"/>
    <property type="project" value="UniProtKB-KW"/>
</dbReference>
<dbReference type="Proteomes" id="UP000008783">
    <property type="component" value="Unassembled WGS sequence"/>
</dbReference>
<dbReference type="InterPro" id="IPR045249">
    <property type="entry name" value="HARBI1-like"/>
</dbReference>